<comment type="caution">
    <text evidence="10">The sequence shown here is derived from an EMBL/GenBank/DDBJ whole genome shotgun (WGS) entry which is preliminary data.</text>
</comment>
<accession>A0ABT2ELY6</accession>
<evidence type="ECO:0000256" key="7">
    <source>
        <dbReference type="ARBA" id="ARBA00023295"/>
    </source>
</evidence>
<evidence type="ECO:0000256" key="1">
    <source>
        <dbReference type="ARBA" id="ARBA00001678"/>
    </source>
</evidence>
<dbReference type="SUPFAM" id="SSF51445">
    <property type="entry name" value="(Trans)glycosidases"/>
    <property type="match status" value="1"/>
</dbReference>
<dbReference type="Proteomes" id="UP001204798">
    <property type="component" value="Unassembled WGS sequence"/>
</dbReference>
<dbReference type="RefSeq" id="WP_259095034.1">
    <property type="nucleotide sequence ID" value="NZ_CP130454.1"/>
</dbReference>
<evidence type="ECO:0000256" key="6">
    <source>
        <dbReference type="ARBA" id="ARBA00022801"/>
    </source>
</evidence>
<evidence type="ECO:0000313" key="10">
    <source>
        <dbReference type="EMBL" id="MCS3918961.1"/>
    </source>
</evidence>
<dbReference type="InterPro" id="IPR001547">
    <property type="entry name" value="Glyco_hydro_5"/>
</dbReference>
<keyword evidence="4" id="KW-0964">Secreted</keyword>
<keyword evidence="6 8" id="KW-0378">Hydrolase</keyword>
<dbReference type="InterPro" id="IPR045053">
    <property type="entry name" value="MAN-like"/>
</dbReference>
<evidence type="ECO:0000256" key="3">
    <source>
        <dbReference type="ARBA" id="ARBA00012706"/>
    </source>
</evidence>
<sequence length="446" mass="51692">MTRRQFLQASVGLGTAVAMKVEAKATQRPSPFLRREGVQLLLDGQPFRTLGVNKHELLSLYLADFFGRDRNEALTSAKKSLDALAQTGMVALRVNALPFWPAEIERTYIEARDVFWKRFDEMVSDCRQRGLRLIPVLMWHIAFPDIASESLQDFVNHPRSKSRRLFESWVEDIVIRYKDDPTILFWELTNEANLTVDLKPMFPQGVIMPRDLTKPYKHLVRNPGPRDERNNWGADELAAFVRETTFLIKSLDRNHLVGTGFSLPRPAAWHLWLGSLRRAKKMDWTKDREEEQANFIRLINPEPVDLISFHFYLGGEERLDQIVVLKQFADELDKPVYAGELGVSIKAVPQGYSHPAGREGLRCVLEMMEALDVPVALIWTWEDYCEPLHEPSIYPEKHPEVMGMLKEFQERWRKNLKPAVRGVSETTRQRLQTLLQRWHEVLRGGK</sequence>
<dbReference type="Gene3D" id="3.20.20.80">
    <property type="entry name" value="Glycosidases"/>
    <property type="match status" value="1"/>
</dbReference>
<evidence type="ECO:0000256" key="8">
    <source>
        <dbReference type="RuleBase" id="RU361153"/>
    </source>
</evidence>
<protein>
    <recommendedName>
        <fullName evidence="3">mannan endo-1,4-beta-mannosidase</fullName>
        <ecNumber evidence="3">3.2.1.78</ecNumber>
    </recommendedName>
</protein>
<dbReference type="PANTHER" id="PTHR31451:SF39">
    <property type="entry name" value="MANNAN ENDO-1,4-BETA-MANNOSIDASE 1"/>
    <property type="match status" value="1"/>
</dbReference>
<evidence type="ECO:0000256" key="5">
    <source>
        <dbReference type="ARBA" id="ARBA00022729"/>
    </source>
</evidence>
<dbReference type="EC" id="3.2.1.78" evidence="3"/>
<comment type="similarity">
    <text evidence="8">Belongs to the glycosyl hydrolase 5 (cellulase A) family.</text>
</comment>
<reference evidence="10 11" key="1">
    <citation type="submission" date="2022-08" db="EMBL/GenBank/DDBJ databases">
        <title>Bacterial and archaeal communities from various locations to study Microbial Dark Matter (Phase II).</title>
        <authorList>
            <person name="Stepanauskas R."/>
        </authorList>
    </citation>
    <scope>NUCLEOTIDE SEQUENCE [LARGE SCALE GENOMIC DNA]</scope>
    <source>
        <strain evidence="10 11">PD1</strain>
    </source>
</reference>
<name>A0ABT2ELY6_9BACT</name>
<evidence type="ECO:0000256" key="4">
    <source>
        <dbReference type="ARBA" id="ARBA00022525"/>
    </source>
</evidence>
<comment type="subcellular location">
    <subcellularLocation>
        <location evidence="2">Secreted</location>
    </subcellularLocation>
</comment>
<evidence type="ECO:0000259" key="9">
    <source>
        <dbReference type="Pfam" id="PF00150"/>
    </source>
</evidence>
<keyword evidence="5" id="KW-0732">Signal</keyword>
<dbReference type="PANTHER" id="PTHR31451">
    <property type="match status" value="1"/>
</dbReference>
<dbReference type="InterPro" id="IPR017853">
    <property type="entry name" value="GH"/>
</dbReference>
<evidence type="ECO:0000256" key="2">
    <source>
        <dbReference type="ARBA" id="ARBA00004613"/>
    </source>
</evidence>
<proteinExistence type="inferred from homology"/>
<organism evidence="10 11">
    <name type="scientific">Candidatus Fervidibacter sacchari</name>
    <dbReference type="NCBI Taxonomy" id="1448929"/>
    <lineage>
        <taxon>Bacteria</taxon>
        <taxon>Candidatus Fervidibacterota</taxon>
        <taxon>Candidatus Fervidibacter</taxon>
    </lineage>
</organism>
<evidence type="ECO:0000313" key="11">
    <source>
        <dbReference type="Proteomes" id="UP001204798"/>
    </source>
</evidence>
<comment type="catalytic activity">
    <reaction evidence="1">
        <text>Random hydrolysis of (1-&gt;4)-beta-D-mannosidic linkages in mannans, galactomannans and glucomannans.</text>
        <dbReference type="EC" id="3.2.1.78"/>
    </reaction>
</comment>
<dbReference type="Pfam" id="PF00150">
    <property type="entry name" value="Cellulase"/>
    <property type="match status" value="1"/>
</dbReference>
<dbReference type="EMBL" id="JANUCP010000002">
    <property type="protein sequence ID" value="MCS3918961.1"/>
    <property type="molecule type" value="Genomic_DNA"/>
</dbReference>
<feature type="domain" description="Glycoside hydrolase family 5" evidence="9">
    <location>
        <begin position="45"/>
        <end position="381"/>
    </location>
</feature>
<keyword evidence="7 8" id="KW-0326">Glycosidase</keyword>
<keyword evidence="11" id="KW-1185">Reference proteome</keyword>
<gene>
    <name evidence="10" type="ORF">M2350_001361</name>
</gene>